<evidence type="ECO:0000256" key="4">
    <source>
        <dbReference type="ARBA" id="ARBA00012388"/>
    </source>
</evidence>
<dbReference type="CDD" id="cd05402">
    <property type="entry name" value="NT_PAP_TUTase"/>
    <property type="match status" value="1"/>
</dbReference>
<evidence type="ECO:0000313" key="18">
    <source>
        <dbReference type="EMBL" id="NWV40750.1"/>
    </source>
</evidence>
<comment type="similarity">
    <text evidence="13">Belongs to the DNA polymerase type-B-like family. GLD2 subfamily.</text>
</comment>
<feature type="domain" description="PAP-associated" evidence="16">
    <location>
        <begin position="427"/>
        <end position="481"/>
    </location>
</feature>
<sequence length="525" mass="60016">MFPNSSNLGRPPFPPKYQRQSTFFTKLPLNIPPAFFSHQQVIVPPLHFRSAIFEATPAVTPVVTLQPVTYGRVSPVSRSDALTSFQGRKRQSQQSVPDDAKRQRIHSHSSETAVVSQTVPLPERRRSFPASVSVLSPVLRAHASPALIGCVPPLQATWFPCPTETRLPVATDQLSKQVLDLFQACRQQTSDLNRKELCRTELQKEIQLIFPQSRLFLVGSSLNGFGTRTSDGDLCLVVKEEPIPTFFFNFNTTFQVNQKTEATHILSLVQKLFSAKLCNYIERPQLIRAKVPIVKFRDKKFNTMMLDFFFLLPNSNVDFDLNVNNVIGIRNTFLLRTYAFIENRVRPLVLVVKKWASFHEINDASRGTLNSYSLALMVLHYLQTLPEPILPCLQKNYPECFDSTMQLHLVHQAPRTIPPYISKNESSLGDLVIGFFKYYATEFDWSHQMISVREGKAIPRHDGTEWRNKFICIEEPFDGTNTARAVHEKQKFDVIRGEFAQAWRLLRDKKDLNCILPLKAAKQKR</sequence>
<evidence type="ECO:0000256" key="1">
    <source>
        <dbReference type="ARBA" id="ARBA00001936"/>
    </source>
</evidence>
<feature type="region of interest" description="Disordered" evidence="15">
    <location>
        <begin position="82"/>
        <end position="118"/>
    </location>
</feature>
<dbReference type="GO" id="GO:1990817">
    <property type="term" value="F:poly(A) RNA polymerase activity"/>
    <property type="evidence" value="ECO:0007669"/>
    <property type="project" value="UniProtKB-EC"/>
</dbReference>
<gene>
    <name evidence="18" type="primary">Tent2</name>
    <name evidence="18" type="ORF">GRAPIC_R02464</name>
</gene>
<dbReference type="GO" id="GO:0031123">
    <property type="term" value="P:RNA 3'-end processing"/>
    <property type="evidence" value="ECO:0007669"/>
    <property type="project" value="TreeGrafter"/>
</dbReference>
<evidence type="ECO:0000256" key="11">
    <source>
        <dbReference type="ARBA" id="ARBA00022842"/>
    </source>
</evidence>
<name>A0A7K6ENU2_9PASS</name>
<dbReference type="EC" id="2.7.7.19" evidence="4"/>
<keyword evidence="9" id="KW-0547">Nucleotide-binding</keyword>
<dbReference type="PANTHER" id="PTHR12271:SF40">
    <property type="entry name" value="POLY(A) RNA POLYMERASE GLD2"/>
    <property type="match status" value="1"/>
</dbReference>
<dbReference type="GO" id="GO:0010468">
    <property type="term" value="P:regulation of gene expression"/>
    <property type="evidence" value="ECO:0007669"/>
    <property type="project" value="UniProtKB-ARBA"/>
</dbReference>
<keyword evidence="19" id="KW-1185">Reference proteome</keyword>
<organism evidence="18 19">
    <name type="scientific">Grantiella picta</name>
    <dbReference type="NCBI Taxonomy" id="266360"/>
    <lineage>
        <taxon>Eukaryota</taxon>
        <taxon>Metazoa</taxon>
        <taxon>Chordata</taxon>
        <taxon>Craniata</taxon>
        <taxon>Vertebrata</taxon>
        <taxon>Euteleostomi</taxon>
        <taxon>Archelosauria</taxon>
        <taxon>Archosauria</taxon>
        <taxon>Dinosauria</taxon>
        <taxon>Saurischia</taxon>
        <taxon>Theropoda</taxon>
        <taxon>Coelurosauria</taxon>
        <taxon>Aves</taxon>
        <taxon>Neognathae</taxon>
        <taxon>Neoaves</taxon>
        <taxon>Telluraves</taxon>
        <taxon>Australaves</taxon>
        <taxon>Passeriformes</taxon>
        <taxon>Meliphagoidea</taxon>
        <taxon>Meliphagidae</taxon>
        <taxon>Grantiella</taxon>
    </lineage>
</organism>
<feature type="non-terminal residue" evidence="18">
    <location>
        <position position="525"/>
    </location>
</feature>
<comment type="cofactor">
    <cofactor evidence="1">
        <name>Mn(2+)</name>
        <dbReference type="ChEBI" id="CHEBI:29035"/>
    </cofactor>
</comment>
<dbReference type="Pfam" id="PF22600">
    <property type="entry name" value="MTPAP-like_central"/>
    <property type="match status" value="1"/>
</dbReference>
<evidence type="ECO:0000259" key="17">
    <source>
        <dbReference type="Pfam" id="PF22600"/>
    </source>
</evidence>
<dbReference type="FunFam" id="1.10.1410.10:FF:000007">
    <property type="entry name" value="poly(A) RNA polymerase GLD2 isoform X1"/>
    <property type="match status" value="1"/>
</dbReference>
<comment type="cofactor">
    <cofactor evidence="2">
        <name>Mg(2+)</name>
        <dbReference type="ChEBI" id="CHEBI:18420"/>
    </cofactor>
</comment>
<evidence type="ECO:0000256" key="9">
    <source>
        <dbReference type="ARBA" id="ARBA00022741"/>
    </source>
</evidence>
<dbReference type="EMBL" id="VZRM01006405">
    <property type="protein sequence ID" value="NWV40750.1"/>
    <property type="molecule type" value="Genomic_DNA"/>
</dbReference>
<dbReference type="FunFam" id="3.30.460.10:FF:000022">
    <property type="entry name" value="poly(A) RNA polymerase GLD2 isoform X1"/>
    <property type="match status" value="1"/>
</dbReference>
<dbReference type="InterPro" id="IPR043519">
    <property type="entry name" value="NT_sf"/>
</dbReference>
<accession>A0A7K6ENU2</accession>
<keyword evidence="8" id="KW-0479">Metal-binding</keyword>
<dbReference type="GO" id="GO:0005737">
    <property type="term" value="C:cytoplasm"/>
    <property type="evidence" value="ECO:0007669"/>
    <property type="project" value="UniProtKB-SubCell"/>
</dbReference>
<dbReference type="PANTHER" id="PTHR12271">
    <property type="entry name" value="POLY A POLYMERASE CID PAP -RELATED"/>
    <property type="match status" value="1"/>
</dbReference>
<evidence type="ECO:0000256" key="5">
    <source>
        <dbReference type="ARBA" id="ARBA00022490"/>
    </source>
</evidence>
<dbReference type="AlphaFoldDB" id="A0A7K6ENU2"/>
<evidence type="ECO:0000313" key="19">
    <source>
        <dbReference type="Proteomes" id="UP000575029"/>
    </source>
</evidence>
<comment type="subcellular location">
    <subcellularLocation>
        <location evidence="3">Cytoplasm</location>
    </subcellularLocation>
</comment>
<evidence type="ECO:0000259" key="16">
    <source>
        <dbReference type="Pfam" id="PF03828"/>
    </source>
</evidence>
<feature type="compositionally biased region" description="Polar residues" evidence="15">
    <location>
        <begin position="82"/>
        <end position="96"/>
    </location>
</feature>
<dbReference type="InterPro" id="IPR002058">
    <property type="entry name" value="PAP_assoc"/>
</dbReference>
<dbReference type="SUPFAM" id="SSF81301">
    <property type="entry name" value="Nucleotidyltransferase"/>
    <property type="match status" value="1"/>
</dbReference>
<evidence type="ECO:0000256" key="10">
    <source>
        <dbReference type="ARBA" id="ARBA00022840"/>
    </source>
</evidence>
<feature type="domain" description="Poly(A) RNA polymerase mitochondrial-like central palm" evidence="17">
    <location>
        <begin position="174"/>
        <end position="339"/>
    </location>
</feature>
<protein>
    <recommendedName>
        <fullName evidence="4">polynucleotide adenylyltransferase</fullName>
        <ecNumber evidence="4">2.7.7.19</ecNumber>
    </recommendedName>
</protein>
<keyword evidence="6" id="KW-0507">mRNA processing</keyword>
<evidence type="ECO:0000256" key="8">
    <source>
        <dbReference type="ARBA" id="ARBA00022723"/>
    </source>
</evidence>
<dbReference type="InterPro" id="IPR054708">
    <property type="entry name" value="MTPAP-like_central"/>
</dbReference>
<evidence type="ECO:0000256" key="3">
    <source>
        <dbReference type="ARBA" id="ARBA00004496"/>
    </source>
</evidence>
<evidence type="ECO:0000256" key="7">
    <source>
        <dbReference type="ARBA" id="ARBA00022679"/>
    </source>
</evidence>
<dbReference type="GO" id="GO:0006397">
    <property type="term" value="P:mRNA processing"/>
    <property type="evidence" value="ECO:0007669"/>
    <property type="project" value="UniProtKB-KW"/>
</dbReference>
<evidence type="ECO:0000256" key="15">
    <source>
        <dbReference type="SAM" id="MobiDB-lite"/>
    </source>
</evidence>
<evidence type="ECO:0000256" key="13">
    <source>
        <dbReference type="ARBA" id="ARBA00038491"/>
    </source>
</evidence>
<keyword evidence="10" id="KW-0067">ATP-binding</keyword>
<evidence type="ECO:0000256" key="6">
    <source>
        <dbReference type="ARBA" id="ARBA00022664"/>
    </source>
</evidence>
<comment type="catalytic activity">
    <reaction evidence="14">
        <text>RNA(n) + ATP = RNA(n)-3'-adenine ribonucleotide + diphosphate</text>
        <dbReference type="Rhea" id="RHEA:11332"/>
        <dbReference type="Rhea" id="RHEA-COMP:14527"/>
        <dbReference type="Rhea" id="RHEA-COMP:17347"/>
        <dbReference type="ChEBI" id="CHEBI:30616"/>
        <dbReference type="ChEBI" id="CHEBI:33019"/>
        <dbReference type="ChEBI" id="CHEBI:140395"/>
        <dbReference type="ChEBI" id="CHEBI:173115"/>
        <dbReference type="EC" id="2.7.7.19"/>
    </reaction>
</comment>
<evidence type="ECO:0000256" key="2">
    <source>
        <dbReference type="ARBA" id="ARBA00001946"/>
    </source>
</evidence>
<evidence type="ECO:0000256" key="14">
    <source>
        <dbReference type="ARBA" id="ARBA00048830"/>
    </source>
</evidence>
<proteinExistence type="inferred from homology"/>
<dbReference type="Gene3D" id="3.30.460.10">
    <property type="entry name" value="Beta Polymerase, domain 2"/>
    <property type="match status" value="1"/>
</dbReference>
<comment type="caution">
    <text evidence="18">The sequence shown here is derived from an EMBL/GenBank/DDBJ whole genome shotgun (WGS) entry which is preliminary data.</text>
</comment>
<dbReference type="GO" id="GO:0046872">
    <property type="term" value="F:metal ion binding"/>
    <property type="evidence" value="ECO:0007669"/>
    <property type="project" value="UniProtKB-KW"/>
</dbReference>
<dbReference type="SUPFAM" id="SSF81631">
    <property type="entry name" value="PAP/OAS1 substrate-binding domain"/>
    <property type="match status" value="1"/>
</dbReference>
<keyword evidence="5" id="KW-0963">Cytoplasm</keyword>
<reference evidence="18 19" key="1">
    <citation type="submission" date="2019-09" db="EMBL/GenBank/DDBJ databases">
        <title>Bird 10,000 Genomes (B10K) Project - Family phase.</title>
        <authorList>
            <person name="Zhang G."/>
        </authorList>
    </citation>
    <scope>NUCLEOTIDE SEQUENCE [LARGE SCALE GENOMIC DNA]</scope>
    <source>
        <strain evidence="18">B10K-DU-029-50</strain>
        <tissue evidence="18">Heart</tissue>
    </source>
</reference>
<dbReference type="Pfam" id="PF03828">
    <property type="entry name" value="PAP_assoc"/>
    <property type="match status" value="1"/>
</dbReference>
<dbReference type="Gene3D" id="1.10.1410.10">
    <property type="match status" value="1"/>
</dbReference>
<dbReference type="Proteomes" id="UP000575029">
    <property type="component" value="Unassembled WGS sequence"/>
</dbReference>
<keyword evidence="12" id="KW-0464">Manganese</keyword>
<keyword evidence="11" id="KW-0460">Magnesium</keyword>
<keyword evidence="7" id="KW-0808">Transferase</keyword>
<feature type="non-terminal residue" evidence="18">
    <location>
        <position position="1"/>
    </location>
</feature>
<dbReference type="GO" id="GO:0005524">
    <property type="term" value="F:ATP binding"/>
    <property type="evidence" value="ECO:0007669"/>
    <property type="project" value="UniProtKB-KW"/>
</dbReference>
<evidence type="ECO:0000256" key="12">
    <source>
        <dbReference type="ARBA" id="ARBA00023211"/>
    </source>
</evidence>